<evidence type="ECO:0000256" key="2">
    <source>
        <dbReference type="ARBA" id="ARBA00022741"/>
    </source>
</evidence>
<feature type="domain" description="ABC transporter" evidence="4">
    <location>
        <begin position="4"/>
        <end position="235"/>
    </location>
</feature>
<dbReference type="CDD" id="cd03301">
    <property type="entry name" value="ABC_MalK_N"/>
    <property type="match status" value="1"/>
</dbReference>
<dbReference type="AlphaFoldDB" id="A0A660SKR6"/>
<dbReference type="NCBIfam" id="NF008653">
    <property type="entry name" value="PRK11650.1"/>
    <property type="match status" value="1"/>
</dbReference>
<dbReference type="Gene3D" id="2.40.50.140">
    <property type="entry name" value="Nucleic acid-binding proteins"/>
    <property type="match status" value="1"/>
</dbReference>
<dbReference type="GO" id="GO:0140359">
    <property type="term" value="F:ABC-type transporter activity"/>
    <property type="evidence" value="ECO:0007669"/>
    <property type="project" value="InterPro"/>
</dbReference>
<dbReference type="PANTHER" id="PTHR43875:SF1">
    <property type="entry name" value="OSMOPROTECTIVE COMPOUNDS UPTAKE ATP-BINDING PROTEIN GGTA"/>
    <property type="match status" value="1"/>
</dbReference>
<dbReference type="Gene3D" id="2.40.50.100">
    <property type="match status" value="1"/>
</dbReference>
<evidence type="ECO:0000256" key="3">
    <source>
        <dbReference type="ARBA" id="ARBA00022840"/>
    </source>
</evidence>
<reference evidence="5 6" key="1">
    <citation type="submission" date="2018-06" db="EMBL/GenBank/DDBJ databases">
        <title>Extensive metabolic versatility and redundancy in microbially diverse, dynamic hydrothermal sediments.</title>
        <authorList>
            <person name="Dombrowski N."/>
            <person name="Teske A."/>
            <person name="Baker B.J."/>
        </authorList>
    </citation>
    <scope>NUCLEOTIDE SEQUENCE [LARGE SCALE GENOMIC DNA]</scope>
    <source>
        <strain evidence="5">B10_G13</strain>
    </source>
</reference>
<dbReference type="GO" id="GO:0008643">
    <property type="term" value="P:carbohydrate transport"/>
    <property type="evidence" value="ECO:0007669"/>
    <property type="project" value="InterPro"/>
</dbReference>
<dbReference type="InterPro" id="IPR015855">
    <property type="entry name" value="ABC_transpr_MalK-like"/>
</dbReference>
<comment type="caution">
    <text evidence="5">The sequence shown here is derived from an EMBL/GenBank/DDBJ whole genome shotgun (WGS) entry which is preliminary data.</text>
</comment>
<dbReference type="PROSITE" id="PS50893">
    <property type="entry name" value="ABC_TRANSPORTER_2"/>
    <property type="match status" value="1"/>
</dbReference>
<keyword evidence="3 5" id="KW-0067">ATP-binding</keyword>
<dbReference type="Gene3D" id="3.40.50.300">
    <property type="entry name" value="P-loop containing nucleotide triphosphate hydrolases"/>
    <property type="match status" value="1"/>
</dbReference>
<dbReference type="InterPro" id="IPR047641">
    <property type="entry name" value="ABC_transpr_MalK/UgpC-like"/>
</dbReference>
<dbReference type="InterPro" id="IPR040582">
    <property type="entry name" value="OB_MalK-like"/>
</dbReference>
<keyword evidence="2" id="KW-0547">Nucleotide-binding</keyword>
<dbReference type="InterPro" id="IPR012340">
    <property type="entry name" value="NA-bd_OB-fold"/>
</dbReference>
<keyword evidence="1" id="KW-0813">Transport</keyword>
<evidence type="ECO:0000313" key="5">
    <source>
        <dbReference type="EMBL" id="RKX71092.1"/>
    </source>
</evidence>
<accession>A0A660SKR6</accession>
<sequence length="362" mass="41313">MANVKLQNVTKVYDNNVLAAKDINIDIKDGEFVILVGPSGCGKTTILRMIAGLETITHGKVSIGERVVNDLMPKNRNVSMVFQNYALYPHMTVRDNLSFGLRIQKINKKEIEKRISWAVEILGIEKLLKRKPKELSGGQRQRVAVGRAIVRKPDVFLFDEPLSNLDAKMRVEMRSELLGLHNRLKATMIYVTHDQVEAMTMGDKIVVLKDGEIQQIAHPIELYKKPENKFVAGFIGSPPMNFIDGEIIIEDGKSYFVSNQIHIDISDKYKNIEPIKCTLGIRPEDIIDNEIKKTDNSKNQMIAKIKIVEMLGNDAIIHFKYGNNNFKAIVDLLDKYVYDADFKFVFKKDRIFLFDDEGRSIR</sequence>
<evidence type="ECO:0000256" key="1">
    <source>
        <dbReference type="ARBA" id="ARBA00022448"/>
    </source>
</evidence>
<dbReference type="PANTHER" id="PTHR43875">
    <property type="entry name" value="MALTODEXTRIN IMPORT ATP-BINDING PROTEIN MSMX"/>
    <property type="match status" value="1"/>
</dbReference>
<gene>
    <name evidence="5" type="ORF">DRP43_02780</name>
</gene>
<dbReference type="Pfam" id="PF00005">
    <property type="entry name" value="ABC_tran"/>
    <property type="match status" value="1"/>
</dbReference>
<dbReference type="PROSITE" id="PS00211">
    <property type="entry name" value="ABC_TRANSPORTER_1"/>
    <property type="match status" value="1"/>
</dbReference>
<proteinExistence type="predicted"/>
<evidence type="ECO:0000259" key="4">
    <source>
        <dbReference type="PROSITE" id="PS50893"/>
    </source>
</evidence>
<dbReference type="SUPFAM" id="SSF50331">
    <property type="entry name" value="MOP-like"/>
    <property type="match status" value="1"/>
</dbReference>
<dbReference type="InterPro" id="IPR027417">
    <property type="entry name" value="P-loop_NTPase"/>
</dbReference>
<dbReference type="InterPro" id="IPR003593">
    <property type="entry name" value="AAA+_ATPase"/>
</dbReference>
<dbReference type="EMBL" id="QNBD01000105">
    <property type="protein sequence ID" value="RKX71092.1"/>
    <property type="molecule type" value="Genomic_DNA"/>
</dbReference>
<dbReference type="InterPro" id="IPR008995">
    <property type="entry name" value="Mo/tungstate-bd_C_term_dom"/>
</dbReference>
<name>A0A660SKR6_UNCT6</name>
<dbReference type="FunFam" id="3.40.50.300:FF:000042">
    <property type="entry name" value="Maltose/maltodextrin ABC transporter, ATP-binding protein"/>
    <property type="match status" value="1"/>
</dbReference>
<dbReference type="SMART" id="SM00382">
    <property type="entry name" value="AAA"/>
    <property type="match status" value="1"/>
</dbReference>
<dbReference type="InterPro" id="IPR003439">
    <property type="entry name" value="ABC_transporter-like_ATP-bd"/>
</dbReference>
<dbReference type="SUPFAM" id="SSF52540">
    <property type="entry name" value="P-loop containing nucleoside triphosphate hydrolases"/>
    <property type="match status" value="1"/>
</dbReference>
<dbReference type="GO" id="GO:0055052">
    <property type="term" value="C:ATP-binding cassette (ABC) transporter complex, substrate-binding subunit-containing"/>
    <property type="evidence" value="ECO:0007669"/>
    <property type="project" value="TreeGrafter"/>
</dbReference>
<dbReference type="Pfam" id="PF17912">
    <property type="entry name" value="OB_MalK"/>
    <property type="match status" value="1"/>
</dbReference>
<dbReference type="InterPro" id="IPR017871">
    <property type="entry name" value="ABC_transporter-like_CS"/>
</dbReference>
<organism evidence="5 6">
    <name type="scientific">candidate division TA06 bacterium</name>
    <dbReference type="NCBI Taxonomy" id="2250710"/>
    <lineage>
        <taxon>Bacteria</taxon>
        <taxon>Bacteria division TA06</taxon>
    </lineage>
</organism>
<protein>
    <submittedName>
        <fullName evidence="5">Glycerol-3-phosphate ABC transporter ATP-binding protein</fullName>
    </submittedName>
</protein>
<dbReference type="GO" id="GO:0005524">
    <property type="term" value="F:ATP binding"/>
    <property type="evidence" value="ECO:0007669"/>
    <property type="project" value="UniProtKB-KW"/>
</dbReference>
<evidence type="ECO:0000313" key="6">
    <source>
        <dbReference type="Proteomes" id="UP000271125"/>
    </source>
</evidence>
<dbReference type="Proteomes" id="UP000271125">
    <property type="component" value="Unassembled WGS sequence"/>
</dbReference>
<dbReference type="GO" id="GO:0016887">
    <property type="term" value="F:ATP hydrolysis activity"/>
    <property type="evidence" value="ECO:0007669"/>
    <property type="project" value="InterPro"/>
</dbReference>